<accession>A0A1I5K9V8</accession>
<protein>
    <submittedName>
        <fullName evidence="2">Uncharacterized protein</fullName>
    </submittedName>
</protein>
<feature type="region of interest" description="Disordered" evidence="1">
    <location>
        <begin position="38"/>
        <end position="60"/>
    </location>
</feature>
<sequence>MTTAAASHALYVSSGKKSDAVFGVSVGEFGEHDVSVVPDPVEGTEEHPKNDAHALADYRDHSLSKQKVIGKRLKRKAMDRGKLHP</sequence>
<proteinExistence type="predicted"/>
<dbReference type="AlphaFoldDB" id="A0A1I5K9V8"/>
<organism evidence="2 3">
    <name type="scientific">Qipengyuania nanhaisediminis</name>
    <dbReference type="NCBI Taxonomy" id="604088"/>
    <lineage>
        <taxon>Bacteria</taxon>
        <taxon>Pseudomonadati</taxon>
        <taxon>Pseudomonadota</taxon>
        <taxon>Alphaproteobacteria</taxon>
        <taxon>Sphingomonadales</taxon>
        <taxon>Erythrobacteraceae</taxon>
        <taxon>Qipengyuania</taxon>
    </lineage>
</organism>
<evidence type="ECO:0000313" key="2">
    <source>
        <dbReference type="EMBL" id="SFO81862.1"/>
    </source>
</evidence>
<feature type="compositionally biased region" description="Basic and acidic residues" evidence="1">
    <location>
        <begin position="44"/>
        <end position="60"/>
    </location>
</feature>
<name>A0A1I5K9V8_9SPHN</name>
<evidence type="ECO:0000313" key="3">
    <source>
        <dbReference type="Proteomes" id="UP000199331"/>
    </source>
</evidence>
<gene>
    <name evidence="2" type="ORF">SAMN04488060_0033</name>
</gene>
<evidence type="ECO:0000256" key="1">
    <source>
        <dbReference type="SAM" id="MobiDB-lite"/>
    </source>
</evidence>
<reference evidence="3" key="1">
    <citation type="submission" date="2016-10" db="EMBL/GenBank/DDBJ databases">
        <authorList>
            <person name="Varghese N."/>
            <person name="Submissions S."/>
        </authorList>
    </citation>
    <scope>NUCLEOTIDE SEQUENCE [LARGE SCALE GENOMIC DNA]</scope>
    <source>
        <strain evidence="3">CGMCC 1.7715</strain>
    </source>
</reference>
<keyword evidence="3" id="KW-1185">Reference proteome</keyword>
<dbReference type="Proteomes" id="UP000199331">
    <property type="component" value="Unassembled WGS sequence"/>
</dbReference>
<dbReference type="EMBL" id="FOWZ01000001">
    <property type="protein sequence ID" value="SFO81862.1"/>
    <property type="molecule type" value="Genomic_DNA"/>
</dbReference>